<gene>
    <name evidence="2" type="ORF">K431DRAFT_285859</name>
</gene>
<name>A0A9P4UP26_9PEZI</name>
<dbReference type="SMART" id="SM00256">
    <property type="entry name" value="FBOX"/>
    <property type="match status" value="1"/>
</dbReference>
<dbReference type="SUPFAM" id="SSF81383">
    <property type="entry name" value="F-box domain"/>
    <property type="match status" value="1"/>
</dbReference>
<dbReference type="InterPro" id="IPR015943">
    <property type="entry name" value="WD40/YVTN_repeat-like_dom_sf"/>
</dbReference>
<proteinExistence type="predicted"/>
<dbReference type="CDD" id="cd09917">
    <property type="entry name" value="F-box_SF"/>
    <property type="match status" value="1"/>
</dbReference>
<dbReference type="InterPro" id="IPR036047">
    <property type="entry name" value="F-box-like_dom_sf"/>
</dbReference>
<evidence type="ECO:0000259" key="1">
    <source>
        <dbReference type="PROSITE" id="PS50181"/>
    </source>
</evidence>
<dbReference type="InterPro" id="IPR001810">
    <property type="entry name" value="F-box_dom"/>
</dbReference>
<dbReference type="Gene3D" id="2.130.10.10">
    <property type="entry name" value="YVTN repeat-like/Quinoprotein amine dehydrogenase"/>
    <property type="match status" value="1"/>
</dbReference>
<dbReference type="InterPro" id="IPR036322">
    <property type="entry name" value="WD40_repeat_dom_sf"/>
</dbReference>
<evidence type="ECO:0000313" key="2">
    <source>
        <dbReference type="EMBL" id="KAF2720373.1"/>
    </source>
</evidence>
<organism evidence="2 3">
    <name type="scientific">Polychaeton citri CBS 116435</name>
    <dbReference type="NCBI Taxonomy" id="1314669"/>
    <lineage>
        <taxon>Eukaryota</taxon>
        <taxon>Fungi</taxon>
        <taxon>Dikarya</taxon>
        <taxon>Ascomycota</taxon>
        <taxon>Pezizomycotina</taxon>
        <taxon>Dothideomycetes</taxon>
        <taxon>Dothideomycetidae</taxon>
        <taxon>Capnodiales</taxon>
        <taxon>Capnodiaceae</taxon>
        <taxon>Polychaeton</taxon>
    </lineage>
</organism>
<evidence type="ECO:0000313" key="3">
    <source>
        <dbReference type="Proteomes" id="UP000799441"/>
    </source>
</evidence>
<sequence>MTTNPSNTNTNLADLPPELLDHIITCLPTASSLSNLGRTSKQLKSFVGKEEPWQAFATTRFPTFHPTASPSWRDTTRSLTTLSRAHDRRAILARTVEPYGDILALPAYQRLDRWLRPKGQTIGFTPQLDVAEYIGSRWNEREEILVFSAGAEIVLRRKEMGGCQEEKTTWTTYRPLTAYEGRDDVTAIHILRRDGGDERQRLISGTANGDLQSLTLPVGPEEEVHKTYFTTQGRSVRSSCMLRSDGDGKEGKLLAVTLGDSHVALYDPQAQLNKNAPLSELDLRPTAVDATDGNSTRSVKGHKIWSTSFLSAKQLAVGLGPHTEPIRIFSITPSGLDKEPLRSISLLPSYDPQEDRSDEIAPGGVAPKPTRSVYPIVPLPPASASSSIGSCESGNVFLSGGYDGIIRLHDLRSPSDVETSYVDPTDDSAIYSLLPRGRETVFAGTARHSLLKVFDLRLGARCYDYSDVASLQSSNAGVCTNGTGEVSAKRAHTSRKGKDYNIFLTSSSASQTQSRAQRGWRSHGSGVRESSIYTLATPSPFSPTIYAGIENGVLDLTFTGVLDRHPDPVVPSPGLRWNQRGGDDAVVAQAQQWLKKNRVLDLSMYDQDTGLQLVKQKGVRLSTDATERVELDERWDL</sequence>
<dbReference type="SUPFAM" id="SSF50978">
    <property type="entry name" value="WD40 repeat-like"/>
    <property type="match status" value="1"/>
</dbReference>
<dbReference type="EMBL" id="MU003800">
    <property type="protein sequence ID" value="KAF2720373.1"/>
    <property type="molecule type" value="Genomic_DNA"/>
</dbReference>
<dbReference type="PROSITE" id="PS50181">
    <property type="entry name" value="FBOX"/>
    <property type="match status" value="1"/>
</dbReference>
<comment type="caution">
    <text evidence="2">The sequence shown here is derived from an EMBL/GenBank/DDBJ whole genome shotgun (WGS) entry which is preliminary data.</text>
</comment>
<keyword evidence="3" id="KW-1185">Reference proteome</keyword>
<accession>A0A9P4UP26</accession>
<dbReference type="OrthoDB" id="1259151at2759"/>
<protein>
    <recommendedName>
        <fullName evidence="1">F-box domain-containing protein</fullName>
    </recommendedName>
</protein>
<dbReference type="Proteomes" id="UP000799441">
    <property type="component" value="Unassembled WGS sequence"/>
</dbReference>
<reference evidence="2" key="1">
    <citation type="journal article" date="2020" name="Stud. Mycol.">
        <title>101 Dothideomycetes genomes: a test case for predicting lifestyles and emergence of pathogens.</title>
        <authorList>
            <person name="Haridas S."/>
            <person name="Albert R."/>
            <person name="Binder M."/>
            <person name="Bloem J."/>
            <person name="Labutti K."/>
            <person name="Salamov A."/>
            <person name="Andreopoulos B."/>
            <person name="Baker S."/>
            <person name="Barry K."/>
            <person name="Bills G."/>
            <person name="Bluhm B."/>
            <person name="Cannon C."/>
            <person name="Castanera R."/>
            <person name="Culley D."/>
            <person name="Daum C."/>
            <person name="Ezra D."/>
            <person name="Gonzalez J."/>
            <person name="Henrissat B."/>
            <person name="Kuo A."/>
            <person name="Liang C."/>
            <person name="Lipzen A."/>
            <person name="Lutzoni F."/>
            <person name="Magnuson J."/>
            <person name="Mondo S."/>
            <person name="Nolan M."/>
            <person name="Ohm R."/>
            <person name="Pangilinan J."/>
            <person name="Park H.-J."/>
            <person name="Ramirez L."/>
            <person name="Alfaro M."/>
            <person name="Sun H."/>
            <person name="Tritt A."/>
            <person name="Yoshinaga Y."/>
            <person name="Zwiers L.-H."/>
            <person name="Turgeon B."/>
            <person name="Goodwin S."/>
            <person name="Spatafora J."/>
            <person name="Crous P."/>
            <person name="Grigoriev I."/>
        </authorList>
    </citation>
    <scope>NUCLEOTIDE SEQUENCE</scope>
    <source>
        <strain evidence="2">CBS 116435</strain>
    </source>
</reference>
<dbReference type="AlphaFoldDB" id="A0A9P4UP26"/>
<feature type="domain" description="F-box" evidence="1">
    <location>
        <begin position="9"/>
        <end position="56"/>
    </location>
</feature>
<dbReference type="Pfam" id="PF00646">
    <property type="entry name" value="F-box"/>
    <property type="match status" value="1"/>
</dbReference>